<evidence type="ECO:0000259" key="5">
    <source>
        <dbReference type="Pfam" id="PF00561"/>
    </source>
</evidence>
<dbReference type="Pfam" id="PF00561">
    <property type="entry name" value="Abhydrolase_1"/>
    <property type="match status" value="1"/>
</dbReference>
<dbReference type="InterPro" id="IPR013595">
    <property type="entry name" value="Pept_S33_TAP-like_C"/>
</dbReference>
<dbReference type="AlphaFoldDB" id="A0A2G6KC94"/>
<comment type="caution">
    <text evidence="7">The sequence shown here is derived from an EMBL/GenBank/DDBJ whole genome shotgun (WGS) entry which is preliminary data.</text>
</comment>
<proteinExistence type="inferred from homology"/>
<evidence type="ECO:0000256" key="4">
    <source>
        <dbReference type="SAM" id="MobiDB-lite"/>
    </source>
</evidence>
<gene>
    <name evidence="7" type="ORF">CSA55_02480</name>
</gene>
<accession>A0A2G6KC94</accession>
<dbReference type="EMBL" id="PDSL01000039">
    <property type="protein sequence ID" value="PIE32990.1"/>
    <property type="molecule type" value="Genomic_DNA"/>
</dbReference>
<evidence type="ECO:0000256" key="3">
    <source>
        <dbReference type="ARBA" id="ARBA00022801"/>
    </source>
</evidence>
<keyword evidence="2" id="KW-0732">Signal</keyword>
<evidence type="ECO:0000259" key="6">
    <source>
        <dbReference type="Pfam" id="PF08386"/>
    </source>
</evidence>
<feature type="domain" description="Peptidase S33 tripeptidyl aminopeptidase-like C-terminal" evidence="6">
    <location>
        <begin position="435"/>
        <end position="527"/>
    </location>
</feature>
<dbReference type="SUPFAM" id="SSF53474">
    <property type="entry name" value="alpha/beta-Hydrolases"/>
    <property type="match status" value="1"/>
</dbReference>
<dbReference type="PANTHER" id="PTHR43248">
    <property type="entry name" value="2-SUCCINYL-6-HYDROXY-2,4-CYCLOHEXADIENE-1-CARBOXYLATE SYNTHASE"/>
    <property type="match status" value="1"/>
</dbReference>
<comment type="similarity">
    <text evidence="1">Belongs to the peptidase S33 family.</text>
</comment>
<evidence type="ECO:0000313" key="8">
    <source>
        <dbReference type="Proteomes" id="UP000230914"/>
    </source>
</evidence>
<dbReference type="Proteomes" id="UP000230914">
    <property type="component" value="Unassembled WGS sequence"/>
</dbReference>
<feature type="compositionally biased region" description="Low complexity" evidence="4">
    <location>
        <begin position="18"/>
        <end position="64"/>
    </location>
</feature>
<name>A0A2G6KC94_9ACTN</name>
<evidence type="ECO:0000256" key="1">
    <source>
        <dbReference type="ARBA" id="ARBA00010088"/>
    </source>
</evidence>
<protein>
    <submittedName>
        <fullName evidence="7">Uncharacterized protein</fullName>
    </submittedName>
</protein>
<dbReference type="Pfam" id="PF08386">
    <property type="entry name" value="Abhydrolase_4"/>
    <property type="match status" value="1"/>
</dbReference>
<keyword evidence="3" id="KW-0378">Hydrolase</keyword>
<evidence type="ECO:0000256" key="2">
    <source>
        <dbReference type="ARBA" id="ARBA00022729"/>
    </source>
</evidence>
<feature type="region of interest" description="Disordered" evidence="4">
    <location>
        <begin position="16"/>
        <end position="85"/>
    </location>
</feature>
<dbReference type="InterPro" id="IPR000073">
    <property type="entry name" value="AB_hydrolase_1"/>
</dbReference>
<organism evidence="7 8">
    <name type="scientific">Ilumatobacter coccineus</name>
    <dbReference type="NCBI Taxonomy" id="467094"/>
    <lineage>
        <taxon>Bacteria</taxon>
        <taxon>Bacillati</taxon>
        <taxon>Actinomycetota</taxon>
        <taxon>Acidimicrobiia</taxon>
        <taxon>Acidimicrobiales</taxon>
        <taxon>Ilumatobacteraceae</taxon>
        <taxon>Ilumatobacter</taxon>
    </lineage>
</organism>
<dbReference type="PROSITE" id="PS51257">
    <property type="entry name" value="PROKAR_LIPOPROTEIN"/>
    <property type="match status" value="1"/>
</dbReference>
<sequence length="601" mass="62813">MRFLPLVITGALVASGCSSTTSSTDDSTSASSSTVAATTVPKMTEPATTAPSTTAPVPSSTAEPSVDESASLEWDECSDDVPSLIGTPPIECATLQVPLDYDDPEGTMIPIALIRQPALGDRIGALVMNPGGPGGSGIEFLASARLGIPAPVAERFDLVSFDPRGVGASASIRCDLTRDDGIFRIADNDRAAWDDLVTLTTDELATCTPSTDGLETRVGTNNAARDLDQIRAALGDDQLTYLGFSYGTRLGATYAELFPDRVRALVLDGGVLPSIDSELLAKQQGEGFDAALEAFAAACEADTDCLLNEFGPTIEVIDGLRAEIAEAGSFATDDPDRQLTPGELDLAILSALYSQSAWVYLSHALYVAEAEADGTLLQVLVDSYNGRQSDGTYSNQIEAYSFINCADNAERLSADEAWAEADAAADGSTHFGDMLRGSSSCLGMPDATDPIVFGPAQGAAPILVIGTTGDPATPYEWSQALADSLDSGVLYTVEGEGHTAYLGIDCVESVVNDYLVDLTVPEAGGRCTDDSTKDVFPPVGESDLEKVVAFVECLIDEGVEVDSFTLADALGDPSGIELFSDLSKRPDVFSAFSTCQSLLPS</sequence>
<dbReference type="PANTHER" id="PTHR43248:SF29">
    <property type="entry name" value="TRIPEPTIDYL AMINOPEPTIDASE"/>
    <property type="match status" value="1"/>
</dbReference>
<dbReference type="GO" id="GO:0016787">
    <property type="term" value="F:hydrolase activity"/>
    <property type="evidence" value="ECO:0007669"/>
    <property type="project" value="UniProtKB-KW"/>
</dbReference>
<feature type="domain" description="AB hydrolase-1" evidence="5">
    <location>
        <begin position="125"/>
        <end position="307"/>
    </location>
</feature>
<dbReference type="Gene3D" id="3.40.50.1820">
    <property type="entry name" value="alpha/beta hydrolase"/>
    <property type="match status" value="1"/>
</dbReference>
<evidence type="ECO:0000313" key="7">
    <source>
        <dbReference type="EMBL" id="PIE32990.1"/>
    </source>
</evidence>
<reference evidence="7 8" key="1">
    <citation type="submission" date="2017-10" db="EMBL/GenBank/DDBJ databases">
        <title>Novel microbial diversity and functional potential in the marine mammal oral microbiome.</title>
        <authorList>
            <person name="Dudek N.K."/>
            <person name="Sun C.L."/>
            <person name="Burstein D."/>
            <person name="Kantor R.S."/>
            <person name="Aliaga Goltsman D.S."/>
            <person name="Bik E.M."/>
            <person name="Thomas B.C."/>
            <person name="Banfield J.F."/>
            <person name="Relman D.A."/>
        </authorList>
    </citation>
    <scope>NUCLEOTIDE SEQUENCE [LARGE SCALE GENOMIC DNA]</scope>
    <source>
        <strain evidence="7">DOLJORAL78_61_10</strain>
    </source>
</reference>
<dbReference type="InterPro" id="IPR029058">
    <property type="entry name" value="AB_hydrolase_fold"/>
</dbReference>
<dbReference type="InterPro" id="IPR051601">
    <property type="entry name" value="Serine_prot/Carboxylest_S33"/>
</dbReference>